<reference evidence="1" key="1">
    <citation type="submission" date="2020-08" db="EMBL/GenBank/DDBJ databases">
        <title>Multicomponent nature underlies the extraordinary mechanical properties of spider dragline silk.</title>
        <authorList>
            <person name="Kono N."/>
            <person name="Nakamura H."/>
            <person name="Mori M."/>
            <person name="Yoshida Y."/>
            <person name="Ohtoshi R."/>
            <person name="Malay A.D."/>
            <person name="Moran D.A.P."/>
            <person name="Tomita M."/>
            <person name="Numata K."/>
            <person name="Arakawa K."/>
        </authorList>
    </citation>
    <scope>NUCLEOTIDE SEQUENCE</scope>
</reference>
<gene>
    <name evidence="1" type="primary">AVEN_221491_1</name>
    <name evidence="1" type="ORF">TNCV_1012481</name>
</gene>
<dbReference type="PANTHER" id="PTHR47326:SF1">
    <property type="entry name" value="HTH PSQ-TYPE DOMAIN-CONTAINING PROTEIN"/>
    <property type="match status" value="1"/>
</dbReference>
<dbReference type="PANTHER" id="PTHR47326">
    <property type="entry name" value="TRANSPOSABLE ELEMENT TC3 TRANSPOSASE-LIKE PROTEIN"/>
    <property type="match status" value="1"/>
</dbReference>
<organism evidence="1 2">
    <name type="scientific">Trichonephila clavipes</name>
    <name type="common">Golden silk orbweaver</name>
    <name type="synonym">Nephila clavipes</name>
    <dbReference type="NCBI Taxonomy" id="2585209"/>
    <lineage>
        <taxon>Eukaryota</taxon>
        <taxon>Metazoa</taxon>
        <taxon>Ecdysozoa</taxon>
        <taxon>Arthropoda</taxon>
        <taxon>Chelicerata</taxon>
        <taxon>Arachnida</taxon>
        <taxon>Araneae</taxon>
        <taxon>Araneomorphae</taxon>
        <taxon>Entelegynae</taxon>
        <taxon>Araneoidea</taxon>
        <taxon>Nephilidae</taxon>
        <taxon>Trichonephila</taxon>
    </lineage>
</organism>
<comment type="caution">
    <text evidence="1">The sequence shown here is derived from an EMBL/GenBank/DDBJ whole genome shotgun (WGS) entry which is preliminary data.</text>
</comment>
<dbReference type="Proteomes" id="UP000887159">
    <property type="component" value="Unassembled WGS sequence"/>
</dbReference>
<dbReference type="AlphaFoldDB" id="A0A8X7B9F0"/>
<protein>
    <submittedName>
        <fullName evidence="1">DUF4817 domain-containing protein</fullName>
    </submittedName>
</protein>
<dbReference type="GO" id="GO:0003676">
    <property type="term" value="F:nucleic acid binding"/>
    <property type="evidence" value="ECO:0007669"/>
    <property type="project" value="InterPro"/>
</dbReference>
<accession>A0A8X7B9F0</accession>
<name>A0A8X7B9F0_TRICX</name>
<dbReference type="Gene3D" id="3.30.420.10">
    <property type="entry name" value="Ribonuclease H-like superfamily/Ribonuclease H"/>
    <property type="match status" value="1"/>
</dbReference>
<keyword evidence="2" id="KW-1185">Reference proteome</keyword>
<evidence type="ECO:0000313" key="1">
    <source>
        <dbReference type="EMBL" id="GFY24195.1"/>
    </source>
</evidence>
<proteinExistence type="predicted"/>
<evidence type="ECO:0000313" key="2">
    <source>
        <dbReference type="Proteomes" id="UP000887159"/>
    </source>
</evidence>
<dbReference type="InterPro" id="IPR036397">
    <property type="entry name" value="RNaseH_sf"/>
</dbReference>
<sequence length="198" mass="23091">MGNVSKPEILRKLNIESVDYTLQDTGCLCKNKSPERKEAKPEVVERIRDSILRSPSKSTRRAGAELNVPHTTVWRVSRKRLQFKTYRYQMVLVLKPTDKPLPEKSINGNIYQDMLSEWLLPQLEESVPDFFLQQDGAPPHWNKSVREFLNERLPHSWIGRAGPRDMTCLHWPPRSTPCDFFSGVSLKTRYLCIHFLRT</sequence>
<dbReference type="EMBL" id="BMAU01021369">
    <property type="protein sequence ID" value="GFY24195.1"/>
    <property type="molecule type" value="Genomic_DNA"/>
</dbReference>